<dbReference type="Proteomes" id="UP001236270">
    <property type="component" value="Unassembled WGS sequence"/>
</dbReference>
<gene>
    <name evidence="5" type="ORF">RBJ30_23135</name>
</gene>
<dbReference type="RefSeq" id="WP_255265519.1">
    <property type="nucleotide sequence ID" value="NZ_CBCSIS010000019.1"/>
</dbReference>
<dbReference type="Gene3D" id="1.10.260.40">
    <property type="entry name" value="lambda repressor-like DNA-binding domains"/>
    <property type="match status" value="1"/>
</dbReference>
<reference evidence="5" key="1">
    <citation type="submission" date="2023-08" db="EMBL/GenBank/DDBJ databases">
        <title>WGS of pathogenic bacterial species, Los Angeles County Public Health Laboratories.</title>
        <authorList>
            <person name="Garrigues J.M."/>
            <person name="Green N.M."/>
        </authorList>
    </citation>
    <scope>NUCLEOTIDE SEQUENCE</scope>
    <source>
        <strain evidence="5">LACPHL-BACT-2023-00068</strain>
    </source>
</reference>
<dbReference type="InterPro" id="IPR010982">
    <property type="entry name" value="Lambda_DNA-bd_dom_sf"/>
</dbReference>
<keyword evidence="2" id="KW-0238">DNA-binding</keyword>
<dbReference type="SUPFAM" id="SSF47413">
    <property type="entry name" value="lambda repressor-like DNA-binding domains"/>
    <property type="match status" value="1"/>
</dbReference>
<dbReference type="SMART" id="SM00354">
    <property type="entry name" value="HTH_LACI"/>
    <property type="match status" value="1"/>
</dbReference>
<name>A0AAW8HY11_PLUGE</name>
<dbReference type="PANTHER" id="PTHR30146">
    <property type="entry name" value="LACI-RELATED TRANSCRIPTIONAL REPRESSOR"/>
    <property type="match status" value="1"/>
</dbReference>
<dbReference type="AlphaFoldDB" id="A0AAW8HY11"/>
<dbReference type="InterPro" id="IPR028082">
    <property type="entry name" value="Peripla_BP_I"/>
</dbReference>
<proteinExistence type="predicted"/>
<keyword evidence="1" id="KW-0805">Transcription regulation</keyword>
<dbReference type="PROSITE" id="PS50932">
    <property type="entry name" value="HTH_LACI_2"/>
    <property type="match status" value="1"/>
</dbReference>
<dbReference type="Pfam" id="PF00532">
    <property type="entry name" value="Peripla_BP_1"/>
    <property type="match status" value="1"/>
</dbReference>
<dbReference type="Pfam" id="PF00356">
    <property type="entry name" value="LacI"/>
    <property type="match status" value="1"/>
</dbReference>
<dbReference type="Gene3D" id="3.40.50.2300">
    <property type="match status" value="2"/>
</dbReference>
<dbReference type="CDD" id="cd01392">
    <property type="entry name" value="HTH_LacI"/>
    <property type="match status" value="1"/>
</dbReference>
<keyword evidence="3" id="KW-0804">Transcription</keyword>
<sequence>MREAERVMSLKDIAKALGISVTTVSRALNGYDDVSADTRARVEAEAQRRGYRPNTFARRLKMGKIDAVGLVFPVRPAPLNNSVFFDMVAEISRELARHEIDLLLIADDEQADKHSYMRLVQSRRVDALIVAHTLENDPRLEPLLAAGFPFLTLGRSSLPQPYAWFDFDNYAGTRAATRYLIERGHRRIALLGEDNNQAFIVQRRCGYLDALRESGLSQAWLRRVPQTRRGGFQATLALLALPEPPTAIITDCNTHGDGAAMALAQAGRLTGDDRVSLVVYDGLPEDSIIDVPVAAVVQSTRQGVGRQVADMVRRLIAGDDVATLQVLWQPEFRPGETA</sequence>
<organism evidence="5 6">
    <name type="scientific">Pluralibacter gergoviae</name>
    <name type="common">Enterobacter gergoviae</name>
    <dbReference type="NCBI Taxonomy" id="61647"/>
    <lineage>
        <taxon>Bacteria</taxon>
        <taxon>Pseudomonadati</taxon>
        <taxon>Pseudomonadota</taxon>
        <taxon>Gammaproteobacteria</taxon>
        <taxon>Enterobacterales</taxon>
        <taxon>Enterobacteriaceae</taxon>
        <taxon>Pluralibacter</taxon>
    </lineage>
</organism>
<dbReference type="InterPro" id="IPR001761">
    <property type="entry name" value="Peripla_BP/Lac1_sug-bd_dom"/>
</dbReference>
<dbReference type="GO" id="GO:0003700">
    <property type="term" value="F:DNA-binding transcription factor activity"/>
    <property type="evidence" value="ECO:0007669"/>
    <property type="project" value="TreeGrafter"/>
</dbReference>
<accession>A0AAW8HY11</accession>
<dbReference type="InterPro" id="IPR000843">
    <property type="entry name" value="HTH_LacI"/>
</dbReference>
<dbReference type="SUPFAM" id="SSF53822">
    <property type="entry name" value="Periplasmic binding protein-like I"/>
    <property type="match status" value="1"/>
</dbReference>
<evidence type="ECO:0000313" key="5">
    <source>
        <dbReference type="EMBL" id="MDQ2311966.1"/>
    </source>
</evidence>
<evidence type="ECO:0000256" key="3">
    <source>
        <dbReference type="ARBA" id="ARBA00023163"/>
    </source>
</evidence>
<evidence type="ECO:0000259" key="4">
    <source>
        <dbReference type="PROSITE" id="PS50932"/>
    </source>
</evidence>
<evidence type="ECO:0000256" key="2">
    <source>
        <dbReference type="ARBA" id="ARBA00023125"/>
    </source>
</evidence>
<evidence type="ECO:0000256" key="1">
    <source>
        <dbReference type="ARBA" id="ARBA00023015"/>
    </source>
</evidence>
<dbReference type="PANTHER" id="PTHR30146:SF109">
    <property type="entry name" value="HTH-TYPE TRANSCRIPTIONAL REGULATOR GALS"/>
    <property type="match status" value="1"/>
</dbReference>
<evidence type="ECO:0000313" key="6">
    <source>
        <dbReference type="Proteomes" id="UP001236270"/>
    </source>
</evidence>
<dbReference type="EMBL" id="JAVDNV010000022">
    <property type="protein sequence ID" value="MDQ2311966.1"/>
    <property type="molecule type" value="Genomic_DNA"/>
</dbReference>
<comment type="caution">
    <text evidence="5">The sequence shown here is derived from an EMBL/GenBank/DDBJ whole genome shotgun (WGS) entry which is preliminary data.</text>
</comment>
<dbReference type="GO" id="GO:0000976">
    <property type="term" value="F:transcription cis-regulatory region binding"/>
    <property type="evidence" value="ECO:0007669"/>
    <property type="project" value="TreeGrafter"/>
</dbReference>
<dbReference type="CDD" id="cd20010">
    <property type="entry name" value="PBP1_AglR-like"/>
    <property type="match status" value="1"/>
</dbReference>
<feature type="domain" description="HTH lacI-type" evidence="4">
    <location>
        <begin position="8"/>
        <end position="62"/>
    </location>
</feature>
<protein>
    <submittedName>
        <fullName evidence="5">Substrate-binding domain-containing protein</fullName>
    </submittedName>
</protein>